<gene>
    <name evidence="1" type="ORF">SNEC2469_LOCUS13572</name>
</gene>
<evidence type="ECO:0000313" key="1">
    <source>
        <dbReference type="EMBL" id="CAE7480021.1"/>
    </source>
</evidence>
<dbReference type="EMBL" id="CAJNJA010021662">
    <property type="protein sequence ID" value="CAE7480021.1"/>
    <property type="molecule type" value="Genomic_DNA"/>
</dbReference>
<comment type="caution">
    <text evidence="1">The sequence shown here is derived from an EMBL/GenBank/DDBJ whole genome shotgun (WGS) entry which is preliminary data.</text>
</comment>
<proteinExistence type="predicted"/>
<evidence type="ECO:0000313" key="2">
    <source>
        <dbReference type="Proteomes" id="UP000601435"/>
    </source>
</evidence>
<name>A0A812SLP8_9DINO</name>
<dbReference type="Proteomes" id="UP000601435">
    <property type="component" value="Unassembled WGS sequence"/>
</dbReference>
<protein>
    <submittedName>
        <fullName evidence="1">Uncharacterized protein</fullName>
    </submittedName>
</protein>
<sequence length="324" mass="36439">MQWCRPAPHGLQLERLGKEVLAIERMVGFPQSDKRELQRAFKDSKLLMRDRVVWQSMGHRRSQLDNLEVIDAAKSSPKTGGGLNTDQYSQLVNVQADILMVMMTDYVSWEKFVRNVCGNLEDIDMQVVLLNLSRLVDLSQKNFYESLMEVPFVINHAVGGMPDDHTALETSLAELGRVLAYRDFVEPVQEALKLSNEASLVAIQHSVAALVVFRADAEGSGVLSCDDGTRKFRKVDNILQQELLCTVFAYLGKNAVGNFGMVAELVRPYFLNVGLDEIESEKSLARLQTTHRDMQEMLLQELTCSKNVFTRVLSVVEKAQKQSG</sequence>
<reference evidence="1" key="1">
    <citation type="submission" date="2021-02" db="EMBL/GenBank/DDBJ databases">
        <authorList>
            <person name="Dougan E. K."/>
            <person name="Rhodes N."/>
            <person name="Thang M."/>
            <person name="Chan C."/>
        </authorList>
    </citation>
    <scope>NUCLEOTIDE SEQUENCE</scope>
</reference>
<keyword evidence="2" id="KW-1185">Reference proteome</keyword>
<dbReference type="AlphaFoldDB" id="A0A812SLP8"/>
<organism evidence="1 2">
    <name type="scientific">Symbiodinium necroappetens</name>
    <dbReference type="NCBI Taxonomy" id="1628268"/>
    <lineage>
        <taxon>Eukaryota</taxon>
        <taxon>Sar</taxon>
        <taxon>Alveolata</taxon>
        <taxon>Dinophyceae</taxon>
        <taxon>Suessiales</taxon>
        <taxon>Symbiodiniaceae</taxon>
        <taxon>Symbiodinium</taxon>
    </lineage>
</organism>
<accession>A0A812SLP8</accession>